<comment type="caution">
    <text evidence="2">The sequence shown here is derived from an EMBL/GenBank/DDBJ whole genome shotgun (WGS) entry which is preliminary data.</text>
</comment>
<feature type="compositionally biased region" description="Low complexity" evidence="1">
    <location>
        <begin position="28"/>
        <end position="39"/>
    </location>
</feature>
<evidence type="ECO:0000256" key="1">
    <source>
        <dbReference type="SAM" id="MobiDB-lite"/>
    </source>
</evidence>
<feature type="region of interest" description="Disordered" evidence="1">
    <location>
        <begin position="26"/>
        <end position="55"/>
    </location>
</feature>
<dbReference type="InterPro" id="IPR008928">
    <property type="entry name" value="6-hairpin_glycosidase_sf"/>
</dbReference>
<sequence length="640" mass="70212">MKRSFIMLLALFACFALLGCAKAEEPAEPTASPTATPTATPSPTPEPTPEPEVDYSGYAGEKLRAVDYLGNELESYRSQLTVYGDFAETENNYTQKALMYGTNRNLVKDMNENWTENPYSGKSCIRCEIDTSGLDWGGWLFLNGYLPQGETVPKLNDGSRAGEGLDLTGATALRFWARGETGSEIVEFFTAGFGYDGEWGTPLVDFPDTAKKQSLGFVQLSTEWTEYTIPLRDLDLSSIVCGFGYVCSGTKTGDAANVFYLDDIRFVGRIESLKTAPVLLRSYETDNIYIQNAAFSYDNALAAMAFLSEGMQYEAGQILDAFVYAVEHDRYEPGRVRNAYAAGSIEAFPGWESGARLPGWYDPETGETGTWYEDRYQVGSNVGNTSYVALALLQYDALYGSETYRKTAETLMDWVIDTCSDGNPGFVAGYDGWPEGKTPTVYPFTYKSIEHNIDAYAAFTRLYALTGNARYRTAAESALTLITSMYDASAGVFYTGTGDDGVTPSKDNIVLDAQVWSMLALGDAFTPYETSFDRAEGMRLSDSGYPFCETNVNGGWWAEGTAYTALALRLQGKHSAAEQAFDALCSIQLESGAFPAATVDNLSTGFNLFTGEPWVYSTDAHIAPTAWFIMALNGFNPYQF</sequence>
<dbReference type="AlphaFoldDB" id="A0A644WRL8"/>
<proteinExistence type="predicted"/>
<dbReference type="PROSITE" id="PS51257">
    <property type="entry name" value="PROKAR_LIPOPROTEIN"/>
    <property type="match status" value="1"/>
</dbReference>
<dbReference type="EMBL" id="VSSQ01001199">
    <property type="protein sequence ID" value="MPM06108.1"/>
    <property type="molecule type" value="Genomic_DNA"/>
</dbReference>
<dbReference type="Gene3D" id="1.50.10.10">
    <property type="match status" value="1"/>
</dbReference>
<dbReference type="InterPro" id="IPR012341">
    <property type="entry name" value="6hp_glycosidase-like_sf"/>
</dbReference>
<accession>A0A644WRL8</accession>
<reference evidence="2" key="1">
    <citation type="submission" date="2019-08" db="EMBL/GenBank/DDBJ databases">
        <authorList>
            <person name="Kucharzyk K."/>
            <person name="Murdoch R.W."/>
            <person name="Higgins S."/>
            <person name="Loffler F."/>
        </authorList>
    </citation>
    <scope>NUCLEOTIDE SEQUENCE</scope>
</reference>
<feature type="compositionally biased region" description="Pro residues" evidence="1">
    <location>
        <begin position="40"/>
        <end position="50"/>
    </location>
</feature>
<dbReference type="SUPFAM" id="SSF48208">
    <property type="entry name" value="Six-hairpin glycosidases"/>
    <property type="match status" value="1"/>
</dbReference>
<dbReference type="Gene3D" id="2.60.120.430">
    <property type="entry name" value="Galactose-binding lectin"/>
    <property type="match status" value="1"/>
</dbReference>
<organism evidence="2">
    <name type="scientific">bioreactor metagenome</name>
    <dbReference type="NCBI Taxonomy" id="1076179"/>
    <lineage>
        <taxon>unclassified sequences</taxon>
        <taxon>metagenomes</taxon>
        <taxon>ecological metagenomes</taxon>
    </lineage>
</organism>
<evidence type="ECO:0000313" key="2">
    <source>
        <dbReference type="EMBL" id="MPM06108.1"/>
    </source>
</evidence>
<dbReference type="GO" id="GO:0005975">
    <property type="term" value="P:carbohydrate metabolic process"/>
    <property type="evidence" value="ECO:0007669"/>
    <property type="project" value="InterPro"/>
</dbReference>
<name>A0A644WRL8_9ZZZZ</name>
<protein>
    <submittedName>
        <fullName evidence="2">Uncharacterized protein</fullName>
    </submittedName>
</protein>
<dbReference type="InterPro" id="IPR008979">
    <property type="entry name" value="Galactose-bd-like_sf"/>
</dbReference>
<dbReference type="SUPFAM" id="SSF49785">
    <property type="entry name" value="Galactose-binding domain-like"/>
    <property type="match status" value="1"/>
</dbReference>
<gene>
    <name evidence="2" type="ORF">SDC9_52404</name>
</gene>